<protein>
    <submittedName>
        <fullName evidence="1">Uncharacterized protein</fullName>
    </submittedName>
</protein>
<sequence>MKRIILRTTSNLSFAGQIIENNLIEGKGLLLRTNPQYEMSIWCPFEEIASIVVNGEVTDIGNIPEDIEKFMYYQAN</sequence>
<evidence type="ECO:0000313" key="1">
    <source>
        <dbReference type="EMBL" id="OPX45206.1"/>
    </source>
</evidence>
<accession>A0A1V4SP07</accession>
<keyword evidence="2" id="KW-1185">Reference proteome</keyword>
<reference evidence="1 2" key="1">
    <citation type="submission" date="2017-03" db="EMBL/GenBank/DDBJ databases">
        <title>Genome sequence of Clostridium hungatei DSM 14427.</title>
        <authorList>
            <person name="Poehlein A."/>
            <person name="Daniel R."/>
        </authorList>
    </citation>
    <scope>NUCLEOTIDE SEQUENCE [LARGE SCALE GENOMIC DNA]</scope>
    <source>
        <strain evidence="1 2">DSM 14427</strain>
    </source>
</reference>
<dbReference type="Proteomes" id="UP000191554">
    <property type="component" value="Unassembled WGS sequence"/>
</dbReference>
<dbReference type="EMBL" id="MZGX01000005">
    <property type="protein sequence ID" value="OPX45206.1"/>
    <property type="molecule type" value="Genomic_DNA"/>
</dbReference>
<organism evidence="1 2">
    <name type="scientific">Ruminiclostridium hungatei</name>
    <name type="common">Clostridium hungatei</name>
    <dbReference type="NCBI Taxonomy" id="48256"/>
    <lineage>
        <taxon>Bacteria</taxon>
        <taxon>Bacillati</taxon>
        <taxon>Bacillota</taxon>
        <taxon>Clostridia</taxon>
        <taxon>Eubacteriales</taxon>
        <taxon>Oscillospiraceae</taxon>
        <taxon>Ruminiclostridium</taxon>
    </lineage>
</organism>
<name>A0A1V4SP07_RUMHU</name>
<comment type="caution">
    <text evidence="1">The sequence shown here is derived from an EMBL/GenBank/DDBJ whole genome shotgun (WGS) entry which is preliminary data.</text>
</comment>
<gene>
    <name evidence="1" type="ORF">CLHUN_10930</name>
</gene>
<proteinExistence type="predicted"/>
<evidence type="ECO:0000313" key="2">
    <source>
        <dbReference type="Proteomes" id="UP000191554"/>
    </source>
</evidence>
<dbReference type="RefSeq" id="WP_080063536.1">
    <property type="nucleotide sequence ID" value="NZ_MZGX01000005.1"/>
</dbReference>
<dbReference type="STRING" id="48256.CLHUN_10930"/>
<dbReference type="AlphaFoldDB" id="A0A1V4SP07"/>